<dbReference type="Proteomes" id="UP000188605">
    <property type="component" value="Unassembled WGS sequence"/>
</dbReference>
<accession>A0ACC8XD92</accession>
<organism evidence="1 2">
    <name type="scientific">Candidatus Epulonipiscium fishelsonii</name>
    <dbReference type="NCBI Taxonomy" id="77094"/>
    <lineage>
        <taxon>Bacteria</taxon>
        <taxon>Bacillati</taxon>
        <taxon>Bacillota</taxon>
        <taxon>Clostridia</taxon>
        <taxon>Lachnospirales</taxon>
        <taxon>Lachnospiraceae</taxon>
        <taxon>Candidatus Epulonipiscium</taxon>
    </lineage>
</organism>
<reference evidence="1" key="1">
    <citation type="submission" date="2016-08" db="EMBL/GenBank/DDBJ databases">
        <authorList>
            <person name="Ngugi D.K."/>
            <person name="Miyake S."/>
            <person name="Stingl U."/>
        </authorList>
    </citation>
    <scope>NUCLEOTIDE SEQUENCE</scope>
    <source>
        <strain evidence="1">SCG-B11WGA-EpuloA1</strain>
    </source>
</reference>
<keyword evidence="2" id="KW-1185">Reference proteome</keyword>
<dbReference type="EMBL" id="LJDB01000045">
    <property type="protein sequence ID" value="ONI40772.1"/>
    <property type="molecule type" value="Genomic_DNA"/>
</dbReference>
<proteinExistence type="predicted"/>
<name>A0ACC8XD92_9FIRM</name>
<comment type="caution">
    <text evidence="1">The sequence shown here is derived from an EMBL/GenBank/DDBJ whole genome shotgun (WGS) entry which is preliminary data.</text>
</comment>
<gene>
    <name evidence="1" type="ORF">AN396_04970</name>
</gene>
<evidence type="ECO:0000313" key="1">
    <source>
        <dbReference type="EMBL" id="ONI40772.1"/>
    </source>
</evidence>
<protein>
    <submittedName>
        <fullName evidence="1">Rod shape-determining protein</fullName>
    </submittedName>
</protein>
<evidence type="ECO:0000313" key="2">
    <source>
        <dbReference type="Proteomes" id="UP000188605"/>
    </source>
</evidence>
<sequence>MFPMGTDIGIDLGTSSVLVYSKGQGIVLKEASIVAVKENTNEIFSIGEDAKKMWGKTPFNIKTIKPLRNGVISNYEATEQMLRYCIKKSVGRKLVRPRIAVCIPSVVTEVERKAVEDATKQAGARIVEIIEEPIAAAIGAGIDISKPAGNMVVDIGGGTTDIAVISLGGSVVKYSLKIAGDAFDDAIIKYVRNKYNIIIGDITAEKVKITVGSVFKIDDMPQEVEIKGIYLVNGLPKKIFLTNHEIRDILQDQASAIIEAILNVLEVTPPELSADILNKGILLTGGGSLMRGLSELISTNTGINATIAKDASNCVAIGTGLFIEYKQKKNFWGKKI</sequence>